<gene>
    <name evidence="3" type="ORF">D5R40_12790</name>
</gene>
<dbReference type="Pfam" id="PF03781">
    <property type="entry name" value="FGE-sulfatase"/>
    <property type="match status" value="1"/>
</dbReference>
<dbReference type="Gene3D" id="3.90.1580.10">
    <property type="entry name" value="paralog of FGE (formylglycine-generating enzyme)"/>
    <property type="match status" value="1"/>
</dbReference>
<evidence type="ECO:0000256" key="1">
    <source>
        <dbReference type="SAM" id="Phobius"/>
    </source>
</evidence>
<keyword evidence="1" id="KW-0812">Transmembrane</keyword>
<evidence type="ECO:0000313" key="4">
    <source>
        <dbReference type="Proteomes" id="UP000269154"/>
    </source>
</evidence>
<dbReference type="InterPro" id="IPR005532">
    <property type="entry name" value="SUMF_dom"/>
</dbReference>
<dbReference type="InterPro" id="IPR016187">
    <property type="entry name" value="CTDL_fold"/>
</dbReference>
<dbReference type="SUPFAM" id="SSF56436">
    <property type="entry name" value="C-type lectin-like"/>
    <property type="match status" value="1"/>
</dbReference>
<feature type="domain" description="Sulfatase-modifying factor enzyme-like" evidence="2">
    <location>
        <begin position="2"/>
        <end position="85"/>
    </location>
</feature>
<sequence length="124" mass="14384">MGIFPPNAFGLYDMHGNVWEWCADNWHDNYNGAPTDGSVWLDGNKNLSPLRGGSWIYGPNPCRSAFRIINYWRDDLINFVGFRLVCSGGRTLFPFSLFPFSLFFFFLSFPRSGKNFFSEWEKSE</sequence>
<keyword evidence="4" id="KW-1185">Reference proteome</keyword>
<keyword evidence="1" id="KW-1133">Transmembrane helix</keyword>
<dbReference type="PANTHER" id="PTHR23150">
    <property type="entry name" value="SULFATASE MODIFYING FACTOR 1, 2"/>
    <property type="match status" value="1"/>
</dbReference>
<keyword evidence="1" id="KW-0472">Membrane</keyword>
<feature type="transmembrane region" description="Helical" evidence="1">
    <location>
        <begin position="92"/>
        <end position="109"/>
    </location>
</feature>
<dbReference type="EMBL" id="RCBY01000060">
    <property type="protein sequence ID" value="RQH43539.1"/>
    <property type="molecule type" value="Genomic_DNA"/>
</dbReference>
<reference evidence="3 4" key="1">
    <citation type="journal article" date="2018" name="ACS Chem. Biol.">
        <title>Ketoreductase domain dysfunction expands chemodiversity: malyngamide biosynthesis in the cyanobacterium Okeania hirsuta.</title>
        <authorList>
            <person name="Moss N.A."/>
            <person name="Leao T."/>
            <person name="Rankin M."/>
            <person name="McCullough T.M."/>
            <person name="Qu P."/>
            <person name="Korobeynikov A."/>
            <person name="Smith J.L."/>
            <person name="Gerwick L."/>
            <person name="Gerwick W.H."/>
        </authorList>
    </citation>
    <scope>NUCLEOTIDE SEQUENCE [LARGE SCALE GENOMIC DNA]</scope>
    <source>
        <strain evidence="3 4">PAB10Feb10-1</strain>
    </source>
</reference>
<dbReference type="AlphaFoldDB" id="A0A3N6PM30"/>
<dbReference type="InterPro" id="IPR042095">
    <property type="entry name" value="SUMF_sf"/>
</dbReference>
<name>A0A3N6PM30_9CYAN</name>
<protein>
    <submittedName>
        <fullName evidence="3">Formylglycine-generating enzyme family protein</fullName>
    </submittedName>
</protein>
<comment type="caution">
    <text evidence="3">The sequence shown here is derived from an EMBL/GenBank/DDBJ whole genome shotgun (WGS) entry which is preliminary data.</text>
</comment>
<evidence type="ECO:0000313" key="3">
    <source>
        <dbReference type="EMBL" id="RQH43539.1"/>
    </source>
</evidence>
<accession>A0A3N6PM30</accession>
<dbReference type="GO" id="GO:0120147">
    <property type="term" value="F:formylglycine-generating oxidase activity"/>
    <property type="evidence" value="ECO:0007669"/>
    <property type="project" value="TreeGrafter"/>
</dbReference>
<proteinExistence type="predicted"/>
<dbReference type="RefSeq" id="WP_124146435.1">
    <property type="nucleotide sequence ID" value="NZ_CAWOKI010000161.1"/>
</dbReference>
<organism evidence="3 4">
    <name type="scientific">Okeania hirsuta</name>
    <dbReference type="NCBI Taxonomy" id="1458930"/>
    <lineage>
        <taxon>Bacteria</taxon>
        <taxon>Bacillati</taxon>
        <taxon>Cyanobacteriota</taxon>
        <taxon>Cyanophyceae</taxon>
        <taxon>Oscillatoriophycideae</taxon>
        <taxon>Oscillatoriales</taxon>
        <taxon>Microcoleaceae</taxon>
        <taxon>Okeania</taxon>
    </lineage>
</organism>
<evidence type="ECO:0000259" key="2">
    <source>
        <dbReference type="Pfam" id="PF03781"/>
    </source>
</evidence>
<dbReference type="InterPro" id="IPR051043">
    <property type="entry name" value="Sulfatase_Mod_Factor_Kinase"/>
</dbReference>
<dbReference type="PANTHER" id="PTHR23150:SF19">
    <property type="entry name" value="FORMYLGLYCINE-GENERATING ENZYME"/>
    <property type="match status" value="1"/>
</dbReference>
<dbReference type="Proteomes" id="UP000269154">
    <property type="component" value="Unassembled WGS sequence"/>
</dbReference>